<dbReference type="RefSeq" id="WP_068592915.1">
    <property type="nucleotide sequence ID" value="NZ_LRXL01000045.1"/>
</dbReference>
<accession>A0A167H0U0</accession>
<dbReference type="OrthoDB" id="1466970at2"/>
<evidence type="ECO:0000313" key="2">
    <source>
        <dbReference type="EMBL" id="OAB78093.1"/>
    </source>
</evidence>
<keyword evidence="3" id="KW-1185">Reference proteome</keyword>
<dbReference type="Pfam" id="PF14076">
    <property type="entry name" value="DUF4258"/>
    <property type="match status" value="1"/>
</dbReference>
<dbReference type="AlphaFoldDB" id="A0A167H0U0"/>
<keyword evidence="1" id="KW-0472">Membrane</keyword>
<protein>
    <recommendedName>
        <fullName evidence="4">DUF4258 domain-containing protein</fullName>
    </recommendedName>
</protein>
<dbReference type="EMBL" id="LRXL01000045">
    <property type="protein sequence ID" value="OAB78093.1"/>
    <property type="molecule type" value="Genomic_DNA"/>
</dbReference>
<comment type="caution">
    <text evidence="2">The sequence shown here is derived from an EMBL/GenBank/DDBJ whole genome shotgun (WGS) entry which is preliminary data.</text>
</comment>
<dbReference type="STRING" id="1763537.ULVI_11465"/>
<keyword evidence="1" id="KW-1133">Transmembrane helix</keyword>
<reference evidence="2 3" key="1">
    <citation type="submission" date="2016-02" db="EMBL/GenBank/DDBJ databases">
        <title>Ulvibacter sp. LPB0005, isolated from Thais luteostoma.</title>
        <authorList>
            <person name="Shin S.-K."/>
            <person name="Yi H."/>
        </authorList>
    </citation>
    <scope>NUCLEOTIDE SEQUENCE [LARGE SCALE GENOMIC DNA]</scope>
    <source>
        <strain evidence="2 3">LPB0005</strain>
    </source>
</reference>
<evidence type="ECO:0000256" key="1">
    <source>
        <dbReference type="SAM" id="Phobius"/>
    </source>
</evidence>
<feature type="transmembrane region" description="Helical" evidence="1">
    <location>
        <begin position="7"/>
        <end position="25"/>
    </location>
</feature>
<organism evidence="2 3">
    <name type="scientific">Cochleicola gelatinilyticus</name>
    <dbReference type="NCBI Taxonomy" id="1763537"/>
    <lineage>
        <taxon>Bacteria</taxon>
        <taxon>Pseudomonadati</taxon>
        <taxon>Bacteroidota</taxon>
        <taxon>Flavobacteriia</taxon>
        <taxon>Flavobacteriales</taxon>
        <taxon>Flavobacteriaceae</taxon>
        <taxon>Cochleicola</taxon>
    </lineage>
</organism>
<name>A0A167H0U0_9FLAO</name>
<sequence>MKFIHRLGFYSGGFIIGLIILFFFLSGKKTSCDYGPEARVLKNIRIKNRLYSPKALQKLSKNNIDTANISEILHNGNVDFSKSNTDLDSCKQYVVKGKVLDKKILVIIENCNDNATILDADIEN</sequence>
<evidence type="ECO:0000313" key="3">
    <source>
        <dbReference type="Proteomes" id="UP000077013"/>
    </source>
</evidence>
<evidence type="ECO:0008006" key="4">
    <source>
        <dbReference type="Google" id="ProtNLM"/>
    </source>
</evidence>
<gene>
    <name evidence="2" type="ORF">ULVI_11465</name>
</gene>
<keyword evidence="1" id="KW-0812">Transmembrane</keyword>
<dbReference type="InterPro" id="IPR025354">
    <property type="entry name" value="DUF4258"/>
</dbReference>
<dbReference type="Proteomes" id="UP000077013">
    <property type="component" value="Unassembled WGS sequence"/>
</dbReference>
<proteinExistence type="predicted"/>